<dbReference type="GO" id="GO:0005220">
    <property type="term" value="F:inositol 1,4,5-trisphosphate-gated calcium channel activity"/>
    <property type="evidence" value="ECO:0007669"/>
    <property type="project" value="UniProtKB-UniRule"/>
</dbReference>
<dbReference type="Pfam" id="PF00520">
    <property type="entry name" value="Ion_trans"/>
    <property type="match status" value="1"/>
</dbReference>
<dbReference type="InterPro" id="IPR014821">
    <property type="entry name" value="Ins145_P3_rcpt"/>
</dbReference>
<feature type="transmembrane region" description="Helical" evidence="13">
    <location>
        <begin position="2780"/>
        <end position="2803"/>
    </location>
</feature>
<dbReference type="Pfam" id="PF08454">
    <property type="entry name" value="RIH_assoc"/>
    <property type="match status" value="1"/>
</dbReference>
<evidence type="ECO:0000256" key="13">
    <source>
        <dbReference type="RuleBase" id="RU368044"/>
    </source>
</evidence>
<evidence type="ECO:0000259" key="15">
    <source>
        <dbReference type="PROSITE" id="PS50919"/>
    </source>
</evidence>
<dbReference type="InterPro" id="IPR035910">
    <property type="entry name" value="RyR/IP3R_RIH_dom_sf"/>
</dbReference>
<dbReference type="GO" id="GO:0070679">
    <property type="term" value="F:inositol 1,4,5 trisphosphate binding"/>
    <property type="evidence" value="ECO:0007669"/>
    <property type="project" value="UniProtKB-UniRule"/>
</dbReference>
<keyword evidence="7 13" id="KW-1133">Transmembrane helix</keyword>
<dbReference type="InterPro" id="IPR005821">
    <property type="entry name" value="Ion_trans_dom"/>
</dbReference>
<evidence type="ECO:0000256" key="10">
    <source>
        <dbReference type="ARBA" id="ARBA00023170"/>
    </source>
</evidence>
<dbReference type="SUPFAM" id="SSF100909">
    <property type="entry name" value="IP3 receptor type 1 binding core, domain 2"/>
    <property type="match status" value="2"/>
</dbReference>
<dbReference type="SMART" id="SM00472">
    <property type="entry name" value="MIR"/>
    <property type="match status" value="2"/>
</dbReference>
<dbReference type="GO" id="GO:0005509">
    <property type="term" value="F:calcium ion binding"/>
    <property type="evidence" value="ECO:0007669"/>
    <property type="project" value="TreeGrafter"/>
</dbReference>
<keyword evidence="16" id="KW-1185">Reference proteome</keyword>
<feature type="transmembrane region" description="Helical" evidence="13">
    <location>
        <begin position="2510"/>
        <end position="2526"/>
    </location>
</feature>
<dbReference type="InterPro" id="IPR013662">
    <property type="entry name" value="RIH_assoc-dom"/>
</dbReference>
<proteinExistence type="inferred from homology"/>
<dbReference type="FunFam" id="2.80.10.50:FF:000073">
    <property type="entry name" value="Inositol 1,4,5-trisphosphate receptor itr-1"/>
    <property type="match status" value="1"/>
</dbReference>
<keyword evidence="13" id="KW-0107">Calcium channel</keyword>
<dbReference type="FunFam" id="1.25.10.30:FF:000003">
    <property type="entry name" value="Protein CBR-ITR-1, isoform a"/>
    <property type="match status" value="1"/>
</dbReference>
<protein>
    <recommendedName>
        <fullName evidence="13">Inositol 1,4,5-trisphosphate receptor</fullName>
    </recommendedName>
</protein>
<feature type="compositionally biased region" description="Basic and acidic residues" evidence="14">
    <location>
        <begin position="1261"/>
        <end position="1275"/>
    </location>
</feature>
<keyword evidence="9 13" id="KW-0472">Membrane</keyword>
<feature type="region of interest" description="Disordered" evidence="14">
    <location>
        <begin position="1257"/>
        <end position="1284"/>
    </location>
</feature>
<dbReference type="WBParaSite" id="PgR119X_g001_t04">
    <property type="protein sequence ID" value="PgR119X_g001_t04"/>
    <property type="gene ID" value="PgR119X_g001"/>
</dbReference>
<keyword evidence="3 13" id="KW-0813">Transport</keyword>
<comment type="function">
    <text evidence="13">Receptor for inositol 1,4,5-trisphosphate, a second messenger that mediates the release of intracellular calcium.</text>
</comment>
<dbReference type="InterPro" id="IPR036300">
    <property type="entry name" value="MIR_dom_sf"/>
</dbReference>
<dbReference type="PRINTS" id="PR00779">
    <property type="entry name" value="INSP3RECEPTR"/>
</dbReference>
<dbReference type="InterPro" id="IPR015925">
    <property type="entry name" value="Ryanodine_IP3_receptor"/>
</dbReference>
<dbReference type="PROSITE" id="PS50919">
    <property type="entry name" value="MIR"/>
    <property type="match status" value="2"/>
</dbReference>
<evidence type="ECO:0000313" key="17">
    <source>
        <dbReference type="WBParaSite" id="PgR119X_g001_t04"/>
    </source>
</evidence>
<dbReference type="Gene3D" id="2.80.10.50">
    <property type="match status" value="2"/>
</dbReference>
<evidence type="ECO:0000256" key="3">
    <source>
        <dbReference type="ARBA" id="ARBA00022448"/>
    </source>
</evidence>
<keyword evidence="10 13" id="KW-0675">Receptor</keyword>
<dbReference type="GO" id="GO:0016529">
    <property type="term" value="C:sarcoplasmic reticulum"/>
    <property type="evidence" value="ECO:0007669"/>
    <property type="project" value="TreeGrafter"/>
</dbReference>
<evidence type="ECO:0000256" key="6">
    <source>
        <dbReference type="ARBA" id="ARBA00022824"/>
    </source>
</evidence>
<keyword evidence="12 13" id="KW-0407">Ion channel</keyword>
<accession>A0A915CCB2</accession>
<organism evidence="16 17">
    <name type="scientific">Parascaris univalens</name>
    <name type="common">Nematode worm</name>
    <dbReference type="NCBI Taxonomy" id="6257"/>
    <lineage>
        <taxon>Eukaryota</taxon>
        <taxon>Metazoa</taxon>
        <taxon>Ecdysozoa</taxon>
        <taxon>Nematoda</taxon>
        <taxon>Chromadorea</taxon>
        <taxon>Rhabditida</taxon>
        <taxon>Spirurina</taxon>
        <taxon>Ascaridomorpha</taxon>
        <taxon>Ascaridoidea</taxon>
        <taxon>Ascarididae</taxon>
        <taxon>Parascaris</taxon>
    </lineage>
</organism>
<evidence type="ECO:0000256" key="5">
    <source>
        <dbReference type="ARBA" id="ARBA00022737"/>
    </source>
</evidence>
<feature type="transmembrane region" description="Helical" evidence="13">
    <location>
        <begin position="2647"/>
        <end position="2672"/>
    </location>
</feature>
<evidence type="ECO:0000313" key="16">
    <source>
        <dbReference type="Proteomes" id="UP000887569"/>
    </source>
</evidence>
<feature type="domain" description="MIR" evidence="15">
    <location>
        <begin position="360"/>
        <end position="418"/>
    </location>
</feature>
<keyword evidence="13" id="KW-0106">Calcium</keyword>
<dbReference type="Pfam" id="PF08709">
    <property type="entry name" value="Ins145_P3_rec"/>
    <property type="match status" value="1"/>
</dbReference>
<comment type="subcellular location">
    <subcellularLocation>
        <location evidence="1 13">Endoplasmic reticulum membrane</location>
        <topology evidence="1 13">Multi-pass membrane protein</topology>
    </subcellularLocation>
</comment>
<dbReference type="Pfam" id="PF02815">
    <property type="entry name" value="MIR"/>
    <property type="match status" value="1"/>
</dbReference>
<dbReference type="GO" id="GO:0005886">
    <property type="term" value="C:plasma membrane"/>
    <property type="evidence" value="ECO:0007669"/>
    <property type="project" value="TreeGrafter"/>
</dbReference>
<evidence type="ECO:0000256" key="9">
    <source>
        <dbReference type="ARBA" id="ARBA00023136"/>
    </source>
</evidence>
<feature type="transmembrane region" description="Helical" evidence="13">
    <location>
        <begin position="2605"/>
        <end position="2627"/>
    </location>
</feature>
<keyword evidence="5" id="KW-0677">Repeat</keyword>
<dbReference type="InterPro" id="IPR000493">
    <property type="entry name" value="InsP3_rcpt"/>
</dbReference>
<evidence type="ECO:0000256" key="4">
    <source>
        <dbReference type="ARBA" id="ARBA00022692"/>
    </source>
</evidence>
<evidence type="ECO:0000256" key="8">
    <source>
        <dbReference type="ARBA" id="ARBA00023065"/>
    </source>
</evidence>
<keyword evidence="4 13" id="KW-0812">Transmembrane</keyword>
<keyword evidence="6 13" id="KW-0256">Endoplasmic reticulum</keyword>
<dbReference type="GO" id="GO:0005789">
    <property type="term" value="C:endoplasmic reticulum membrane"/>
    <property type="evidence" value="ECO:0007669"/>
    <property type="project" value="UniProtKB-SubCell"/>
</dbReference>
<dbReference type="GO" id="GO:0030667">
    <property type="term" value="C:secretory granule membrane"/>
    <property type="evidence" value="ECO:0007669"/>
    <property type="project" value="TreeGrafter"/>
</dbReference>
<keyword evidence="13" id="KW-0109">Calcium transport</keyword>
<dbReference type="PANTHER" id="PTHR13715">
    <property type="entry name" value="RYANODINE RECEPTOR AND IP3 RECEPTOR"/>
    <property type="match status" value="1"/>
</dbReference>
<dbReference type="InterPro" id="IPR000699">
    <property type="entry name" value="RIH_dom"/>
</dbReference>
<feature type="transmembrane region" description="Helical" evidence="13">
    <location>
        <begin position="2471"/>
        <end position="2495"/>
    </location>
</feature>
<dbReference type="Gene3D" id="1.25.10.30">
    <property type="entry name" value="IP3 receptor type 1 binding core, RIH domain"/>
    <property type="match status" value="1"/>
</dbReference>
<keyword evidence="11 13" id="KW-1071">Ligand-gated ion channel</keyword>
<evidence type="ECO:0000256" key="14">
    <source>
        <dbReference type="SAM" id="MobiDB-lite"/>
    </source>
</evidence>
<dbReference type="Gene3D" id="1.10.287.70">
    <property type="match status" value="1"/>
</dbReference>
<evidence type="ECO:0000256" key="7">
    <source>
        <dbReference type="ARBA" id="ARBA00022989"/>
    </source>
</evidence>
<keyword evidence="8 13" id="KW-0406">Ion transport</keyword>
<dbReference type="GO" id="GO:0035091">
    <property type="term" value="F:phosphatidylinositol binding"/>
    <property type="evidence" value="ECO:0007669"/>
    <property type="project" value="TreeGrafter"/>
</dbReference>
<reference evidence="17" key="1">
    <citation type="submission" date="2022-11" db="UniProtKB">
        <authorList>
            <consortium name="WormBaseParasite"/>
        </authorList>
    </citation>
    <scope>IDENTIFICATION</scope>
</reference>
<dbReference type="GO" id="GO:0051209">
    <property type="term" value="P:release of sequestered calcium ion into cytosol"/>
    <property type="evidence" value="ECO:0007669"/>
    <property type="project" value="UniProtKB-UniRule"/>
</dbReference>
<dbReference type="InterPro" id="IPR016093">
    <property type="entry name" value="MIR_motif"/>
</dbReference>
<dbReference type="Proteomes" id="UP000887569">
    <property type="component" value="Unplaced"/>
</dbReference>
<comment type="similarity">
    <text evidence="2 13">Belongs to the InsP3 receptor family.</text>
</comment>
<comment type="domain">
    <text evidence="13">The receptor contains a calcium channel in its C-terminal extremity. Its large N-terminal cytoplasmic region has the ligand-binding site in the N-terminus and modulatory sites in the middle portion immediately upstream of the channel region.</text>
</comment>
<dbReference type="Pfam" id="PF01365">
    <property type="entry name" value="RYDR_ITPR"/>
    <property type="match status" value="2"/>
</dbReference>
<evidence type="ECO:0000256" key="12">
    <source>
        <dbReference type="ARBA" id="ARBA00023303"/>
    </source>
</evidence>
<dbReference type="PANTHER" id="PTHR13715:SF102">
    <property type="entry name" value="INOSITOL 1,4,5-TRISPHOSPHATE RECEPTOR"/>
    <property type="match status" value="1"/>
</dbReference>
<evidence type="ECO:0000256" key="2">
    <source>
        <dbReference type="ARBA" id="ARBA00009453"/>
    </source>
</evidence>
<sequence length="2957" mass="339084">HTSLKCVKRCRNLRLIEVCLTNLLHFSKEVRVMLKLLKMSAIHTGLMETARSLWRETAYVVPVELSLLTTLDFRARYRRYIYRRGDAMQQRRLYGGMSMNMSIDAFHNTSLHIGDVVSLYTEDRSRQIDERPDDRLFALKTGFLSTLGLVDDRCIVEIGDGGPESPPKKFRDCLFRICPINRYAAQKQYWTEQKKFQVGDSVFEEDMLKKLKNAADKEKEQNDMEYRKMLGVTMQYGGAIQLLHVKSDKYLTVMKNSPAKLERNAMKVYLDKTGNEGSWFYVEPVYKHSFLGDNVNAGDRISLVPYSYGSTSVTTGHIKPQIHLSQMRLSDHPTACEVNCLNELTEWQVFMFLQFDENQPDIVKSGDVVRLFHADQQTFLTLDTIPKKNMDVAFLRMTNRPSAADATSSRALWEVQVVQPEAYRGSAASWMERFRFKHLATDMFLSVEKFNLHPSQTFDRLSSHQDAAEQDGGLQGEEQYYLVPKHVEQPETDESLVFVLDPCALTKMEARIPQRTFVRLLHVLTKTWVHTTDPTEKHNLYHFSKNEKGWVKVVSEDFKIDKETFALLPVSPDEVRDLDFANDACRALQNFIALIRTGKIISKEPLNVTIQLLTECIYFVSNETNHMIDPLRITDFKPSRDRQKLLREQGVLDQVFDLLRAPFLPRQGVTEIGPLLNSPQELAEQRNEVFKRMFQLCYSLLRYSQAGYRKNQEHLAEKFGQIQEQIGFDLLAEDTMTAVLHNNPKLLEKYVKNPHVERFVELVRNNRAGKFLDYLADLCVCRGEANKKIQELICNCVLSEANRDIFMQTELGDYMGEKEVYICWPDLYCKTLVSVAANASVGNAEDAEMLDYYRHQLDLLAQMCQEQQYLAIDPPPERRLLNLSTELPADLVLRCMSDSRLPHELRASFTRLMLHLHVVRGSPLSAVQHARLWRDIPELVSVDSSSSRSVVGYVDGGRVRTGGEVFKKILTTVDEYLAHLRKSTSRGEAVLNASAARLEQNRLTFEIVTLARALAQFGFYSFAELLKLARNLLAITDSSPKQPPVKNVCNKTSALFRQVTYSVMSVGMMHNASMASSETLSTEETVRAKESKEMILQTKLIVVEILQFIMDVRRDYRITVALSWFKRHFPCDELGELISHSAELNEAHASDLYEEVFHKTDEELDFDGQGGQQLLRILLQMTMSDYSKLTSTALKVLFRHFTQYQELVEDLKQVQLLVSNDDVENYRQVDRDLFILKILTEKSELWVHADKRISESSNSHSLEDVHRSMSGDEMQRPSTTQQLQDSGLNAPRAFHHDESFRALVEKLDQHYSPTRDDCIKLLHQLLLSEDRANAASALYELSDRAPLIGYPLIRQILFRLKQLCFKDGSPDIMNQQLLRNMRVHEFVLEFLSVPFDKKNDMEMPKLLTLSHEFLRSFCRNNKENQSRLQKHISIDANAKEGCLRVNTVEEVATLVAIFKNNRELSQNVPEELIAHVVRLIEHKSRNAIFIEFLQCVVCVYDKEIESSQEKVAQEICSASDEVRVFYSDSASFEQLVRMMQNTPPEELNADHPLRYHIELVRLLAMCTRGKNGTTELKCASQLPMDHIVRVVTSPHCLIQVKDVYLQFMMHCYIDTDAEMKDVYNVDYIEQILGNMLADIQKLRAEGHLLLPGSALEKYVCHTVTEVLIRFFEKPFTGQPLIDISQYRGSFTKVIQNLSHLRNEWVRKKCSTKNWYRVAECVKRLTKCAEEHGLMLPANLSTSVTAGATTPKQRWQSAAHSARFIKRNQANIRIKTQLSMPHFSKTIDAHTNVVTCYQGVVAEFRIFALPLQAAEASVLVDVLHTPEHLFPIGSELHEKCEDGGVVAKLIQHCKHLLQHGQENLCVRVLQTLCRMATSAKHTFSQQNTSVELAMQCGPWGRRVRRQLLEKYFGREVVDAATLEDEHESNNQHMVTTDMHSEHSELRPLRETSLYDVQCKLNNAGASDLVVDLIVQEPSHEIFFMTVQLSKALLQEGNHEVQMSFYNRLKKRNVSEPFFKALKTKLQVAQNRLKSDMMACNDLRQKPASVMNTPLPDEVANFAAEDLGRKTRDASLTELTIPATLPPDSLPSGSSIPDITPYQDDEKSKALLPPEVAIIEPILRFLQLLCENHNSLLQNFLRSQGSRQNYNLVDETLMFLDVVCGSTKGSLGVFGEIGEHNFSLITQTLVTLTEFCQGPCHENQNAIGHHESGLNMIISLVLNEIKPLCIAHMDLALEIKSDASKLLLAVMESRHDADNAERVLMNMSHMTSGPKQLIHAIKVAYEMATSQNFAVSKFRKQILEANINNASDVKRGKPCKPPEISVQEATTELYVPKEIVSSTIVDPQEVGHNIFILATQLSRHDEELRVMLDPENCLDGMTRTALTYYKKHTAQIEIVRSDRKMERVIFPIHTICEYLTPETKQNIFAETERDAQGSKVTEFFDQWPKLFEEMKWQKKLQDRKYLSNCTKRLILWARLSFFFAVLANSIIAIFYPFSKNIETELFTPNNPLIYALTLASVLFLRTQWSDKASLGRSHEVYWGIASVMFSFSMLFIALLGVVPTLYIVGILQLINKVIHLISYIGNRGLIDKTWMERIEDKDVWYHLLYLSVCFFGLVGHPLIYSLLLFDIVASEETLRNVIRSVTRNWQSIIMTGLLALILVYLFSIIGYLFFQRDFQLEVDRIDQMAEGTLSKETDVHQCTGASGTYFVENATNVEGTCDVLLEPNRADVHNDEDDKIWSCETLRMCIITTLNWGLRNGGGIGDVLRNVPPNEDSFTPRILYDMAFFIVLIVIVLNLVFGVIIDTFGDLRAERNEKDDILKNTCFICGLERGRFDNKSVTFEEHRSSEHNLYHYLYFIVWLQVKDETEFTGPESYVAECIKERNNDWFPRMQAMSLAEDDQEAEQPERITDIREMVGALLMMVKNHDRQFDDLRQMIYEQSALQVRSPPQSLRNRLC</sequence>
<name>A0A915CCB2_PARUN</name>
<evidence type="ECO:0000256" key="1">
    <source>
        <dbReference type="ARBA" id="ARBA00004477"/>
    </source>
</evidence>
<dbReference type="SUPFAM" id="SSF82109">
    <property type="entry name" value="MIR domain"/>
    <property type="match status" value="2"/>
</dbReference>
<feature type="domain" description="MIR" evidence="15">
    <location>
        <begin position="231"/>
        <end position="285"/>
    </location>
</feature>
<evidence type="ECO:0000256" key="11">
    <source>
        <dbReference type="ARBA" id="ARBA00023286"/>
    </source>
</evidence>